<keyword evidence="7" id="KW-0804">Transcription</keyword>
<dbReference type="SUPFAM" id="SSF46689">
    <property type="entry name" value="Homeodomain-like"/>
    <property type="match status" value="1"/>
</dbReference>
<gene>
    <name evidence="12" type="ORF">ENS59_04180</name>
</gene>
<evidence type="ECO:0000256" key="3">
    <source>
        <dbReference type="ARBA" id="ARBA00022553"/>
    </source>
</evidence>
<feature type="domain" description="Response regulatory" evidence="11">
    <location>
        <begin position="7"/>
        <end position="124"/>
    </location>
</feature>
<dbReference type="InterPro" id="IPR051552">
    <property type="entry name" value="HptR"/>
</dbReference>
<feature type="domain" description="HTH araC/xylS-type" evidence="10">
    <location>
        <begin position="442"/>
        <end position="541"/>
    </location>
</feature>
<dbReference type="InterPro" id="IPR018060">
    <property type="entry name" value="HTH_AraC"/>
</dbReference>
<evidence type="ECO:0000256" key="2">
    <source>
        <dbReference type="ARBA" id="ARBA00022490"/>
    </source>
</evidence>
<dbReference type="AlphaFoldDB" id="A0A7C3E8Q9"/>
<dbReference type="Gene3D" id="3.40.50.2300">
    <property type="match status" value="1"/>
</dbReference>
<dbReference type="GO" id="GO:0000160">
    <property type="term" value="P:phosphorelay signal transduction system"/>
    <property type="evidence" value="ECO:0007669"/>
    <property type="project" value="UniProtKB-KW"/>
</dbReference>
<dbReference type="GO" id="GO:0003700">
    <property type="term" value="F:DNA-binding transcription factor activity"/>
    <property type="evidence" value="ECO:0007669"/>
    <property type="project" value="InterPro"/>
</dbReference>
<sequence>MNDYLYSFVIVDDEPEIREGIRDTIPWDTLGFTFKGAFANGKEALEYVEQNPPDVLITDINMPFMDGLVLSELVLQRSPKTKVLIISGYDDFEYARKALQLQVQDYIVKPITPGEFKETLRKLKEVLDKERAEEQDFERLKKQLAENLPLIKERFFNQLITGAIPAEELLERSTYLGLSLQSDLGAIHCIVLDFVQHHGGEGFDIDVLRVKNVIRHYLENSRGNQSVIHGWEIFSDDKNRLVLLTWGLEKQLLYQEDLKAAEQIYSQLITLQLPTLVIGIGEVITNLEILPKAFQDTIQALQIGQLQGKKGIITYRELGRADTSYKEIRPNWPQYIGSAIKTANMAQVYDTIDGMISDLQNKKFSLDQYHSLVERLAAVMVITFDELEIKEEDLFIKGSSPFLELSRLKTLDELRSWCCAVAESCIAIIRSRQTNFAEQKVKEALEYIQKHYTYSELSVQNLCKDLYISTSYFSAIIKNFTGKTFLELLTETRINKAKELLRTTTMKTFEIAEKVGYQDAHYFSITFKKVTGKSPSEYRSEHD</sequence>
<protein>
    <submittedName>
        <fullName evidence="12">Response regulator</fullName>
    </submittedName>
</protein>
<dbReference type="InterPro" id="IPR001789">
    <property type="entry name" value="Sig_transdc_resp-reg_receiver"/>
</dbReference>
<feature type="modified residue" description="4-aspartylphosphate" evidence="8">
    <location>
        <position position="59"/>
    </location>
</feature>
<dbReference type="InterPro" id="IPR020449">
    <property type="entry name" value="Tscrpt_reg_AraC-type_HTH"/>
</dbReference>
<keyword evidence="3 8" id="KW-0597">Phosphoprotein</keyword>
<keyword evidence="4" id="KW-0902">Two-component regulatory system</keyword>
<dbReference type="EMBL" id="DSVL01000128">
    <property type="protein sequence ID" value="HFH28696.1"/>
    <property type="molecule type" value="Genomic_DNA"/>
</dbReference>
<keyword evidence="2" id="KW-0963">Cytoplasm</keyword>
<dbReference type="InterPro" id="IPR011006">
    <property type="entry name" value="CheY-like_superfamily"/>
</dbReference>
<dbReference type="GO" id="GO:0043565">
    <property type="term" value="F:sequence-specific DNA binding"/>
    <property type="evidence" value="ECO:0007669"/>
    <property type="project" value="InterPro"/>
</dbReference>
<dbReference type="SMART" id="SM00448">
    <property type="entry name" value="REC"/>
    <property type="match status" value="1"/>
</dbReference>
<reference evidence="12" key="1">
    <citation type="journal article" date="2020" name="mSystems">
        <title>Genome- and Community-Level Interaction Insights into Carbon Utilization and Element Cycling Functions of Hydrothermarchaeota in Hydrothermal Sediment.</title>
        <authorList>
            <person name="Zhou Z."/>
            <person name="Liu Y."/>
            <person name="Xu W."/>
            <person name="Pan J."/>
            <person name="Luo Z.H."/>
            <person name="Li M."/>
        </authorList>
    </citation>
    <scope>NUCLEOTIDE SEQUENCE [LARGE SCALE GENOMIC DNA]</scope>
    <source>
        <strain evidence="12">SpSt-503</strain>
    </source>
</reference>
<organism evidence="12">
    <name type="scientific">Gracilinema caldarium</name>
    <dbReference type="NCBI Taxonomy" id="215591"/>
    <lineage>
        <taxon>Bacteria</taxon>
        <taxon>Pseudomonadati</taxon>
        <taxon>Spirochaetota</taxon>
        <taxon>Spirochaetia</taxon>
        <taxon>Spirochaetales</taxon>
        <taxon>Breznakiellaceae</taxon>
        <taxon>Gracilinema</taxon>
    </lineage>
</organism>
<evidence type="ECO:0000256" key="9">
    <source>
        <dbReference type="SAM" id="Coils"/>
    </source>
</evidence>
<dbReference type="CDD" id="cd17536">
    <property type="entry name" value="REC_YesN-like"/>
    <property type="match status" value="1"/>
</dbReference>
<evidence type="ECO:0000256" key="6">
    <source>
        <dbReference type="ARBA" id="ARBA00023125"/>
    </source>
</evidence>
<proteinExistence type="predicted"/>
<dbReference type="Pfam" id="PF12833">
    <property type="entry name" value="HTH_18"/>
    <property type="match status" value="1"/>
</dbReference>
<evidence type="ECO:0000256" key="8">
    <source>
        <dbReference type="PROSITE-ProRule" id="PRU00169"/>
    </source>
</evidence>
<dbReference type="PANTHER" id="PTHR42713:SF3">
    <property type="entry name" value="TRANSCRIPTIONAL REGULATORY PROTEIN HPTR"/>
    <property type="match status" value="1"/>
</dbReference>
<evidence type="ECO:0000259" key="11">
    <source>
        <dbReference type="PROSITE" id="PS50110"/>
    </source>
</evidence>
<keyword evidence="6" id="KW-0238">DNA-binding</keyword>
<dbReference type="PROSITE" id="PS01124">
    <property type="entry name" value="HTH_ARAC_FAMILY_2"/>
    <property type="match status" value="1"/>
</dbReference>
<dbReference type="PANTHER" id="PTHR42713">
    <property type="entry name" value="HISTIDINE KINASE-RELATED"/>
    <property type="match status" value="1"/>
</dbReference>
<dbReference type="SUPFAM" id="SSF52172">
    <property type="entry name" value="CheY-like"/>
    <property type="match status" value="1"/>
</dbReference>
<evidence type="ECO:0000256" key="1">
    <source>
        <dbReference type="ARBA" id="ARBA00004496"/>
    </source>
</evidence>
<feature type="coiled-coil region" evidence="9">
    <location>
        <begin position="120"/>
        <end position="147"/>
    </location>
</feature>
<evidence type="ECO:0000256" key="7">
    <source>
        <dbReference type="ARBA" id="ARBA00023163"/>
    </source>
</evidence>
<comment type="subcellular location">
    <subcellularLocation>
        <location evidence="1">Cytoplasm</location>
    </subcellularLocation>
</comment>
<keyword evidence="9" id="KW-0175">Coiled coil</keyword>
<dbReference type="Pfam" id="PF00072">
    <property type="entry name" value="Response_reg"/>
    <property type="match status" value="1"/>
</dbReference>
<name>A0A7C3E8Q9_9SPIR</name>
<evidence type="ECO:0000313" key="12">
    <source>
        <dbReference type="EMBL" id="HFH28696.1"/>
    </source>
</evidence>
<accession>A0A7C3E8Q9</accession>
<dbReference type="SMART" id="SM00342">
    <property type="entry name" value="HTH_ARAC"/>
    <property type="match status" value="1"/>
</dbReference>
<dbReference type="Gene3D" id="1.10.10.60">
    <property type="entry name" value="Homeodomain-like"/>
    <property type="match status" value="2"/>
</dbReference>
<dbReference type="InterPro" id="IPR009057">
    <property type="entry name" value="Homeodomain-like_sf"/>
</dbReference>
<evidence type="ECO:0000256" key="5">
    <source>
        <dbReference type="ARBA" id="ARBA00023015"/>
    </source>
</evidence>
<evidence type="ECO:0000256" key="4">
    <source>
        <dbReference type="ARBA" id="ARBA00023012"/>
    </source>
</evidence>
<keyword evidence="5" id="KW-0805">Transcription regulation</keyword>
<evidence type="ECO:0000259" key="10">
    <source>
        <dbReference type="PROSITE" id="PS01124"/>
    </source>
</evidence>
<dbReference type="PRINTS" id="PR00032">
    <property type="entry name" value="HTHARAC"/>
</dbReference>
<dbReference type="GO" id="GO:0005737">
    <property type="term" value="C:cytoplasm"/>
    <property type="evidence" value="ECO:0007669"/>
    <property type="project" value="UniProtKB-SubCell"/>
</dbReference>
<dbReference type="PROSITE" id="PS50110">
    <property type="entry name" value="RESPONSE_REGULATORY"/>
    <property type="match status" value="1"/>
</dbReference>
<comment type="caution">
    <text evidence="12">The sequence shown here is derived from an EMBL/GenBank/DDBJ whole genome shotgun (WGS) entry which is preliminary data.</text>
</comment>